<reference evidence="1 2" key="1">
    <citation type="submission" date="2023-07" db="EMBL/GenBank/DDBJ databases">
        <title>Comparative genomics of wheat-associated soil bacteria to identify genetic determinants of phenazine resistance.</title>
        <authorList>
            <person name="Mouncey N."/>
        </authorList>
    </citation>
    <scope>NUCLEOTIDE SEQUENCE [LARGE SCALE GENOMIC DNA]</scope>
    <source>
        <strain evidence="1 2">W1I3</strain>
    </source>
</reference>
<keyword evidence="2" id="KW-1185">Reference proteome</keyword>
<dbReference type="RefSeq" id="WP_306636965.1">
    <property type="nucleotide sequence ID" value="NZ_JAUSXB010000001.1"/>
</dbReference>
<organism evidence="1 2">
    <name type="scientific">Pseudarthrobacter siccitolerans</name>
    <dbReference type="NCBI Taxonomy" id="861266"/>
    <lineage>
        <taxon>Bacteria</taxon>
        <taxon>Bacillati</taxon>
        <taxon>Actinomycetota</taxon>
        <taxon>Actinomycetes</taxon>
        <taxon>Micrococcales</taxon>
        <taxon>Micrococcaceae</taxon>
        <taxon>Pseudarthrobacter</taxon>
    </lineage>
</organism>
<dbReference type="EMBL" id="JAUSXB010000001">
    <property type="protein sequence ID" value="MDQ0675006.1"/>
    <property type="molecule type" value="Genomic_DNA"/>
</dbReference>
<dbReference type="Proteomes" id="UP001236806">
    <property type="component" value="Unassembled WGS sequence"/>
</dbReference>
<name>A0ABU0PP26_9MICC</name>
<sequence>MNGPARDCAQWLGSEAWTSTVAGITELMGMPALNLELPPHEVHFYRFTRVRTS</sequence>
<comment type="caution">
    <text evidence="1">The sequence shown here is derived from an EMBL/GenBank/DDBJ whole genome shotgun (WGS) entry which is preliminary data.</text>
</comment>
<evidence type="ECO:0000313" key="2">
    <source>
        <dbReference type="Proteomes" id="UP001236806"/>
    </source>
</evidence>
<gene>
    <name evidence="1" type="ORF">QFZ36_002567</name>
</gene>
<evidence type="ECO:0000313" key="1">
    <source>
        <dbReference type="EMBL" id="MDQ0675006.1"/>
    </source>
</evidence>
<protein>
    <submittedName>
        <fullName evidence="1">Uncharacterized protein</fullName>
    </submittedName>
</protein>
<proteinExistence type="predicted"/>
<accession>A0ABU0PP26</accession>